<comment type="caution">
    <text evidence="1">The sequence shown here is derived from an EMBL/GenBank/DDBJ whole genome shotgun (WGS) entry which is preliminary data.</text>
</comment>
<dbReference type="PANTHER" id="PTHR38467">
    <property type="match status" value="1"/>
</dbReference>
<reference evidence="1" key="2">
    <citation type="submission" date="2020-09" db="EMBL/GenBank/DDBJ databases">
        <authorList>
            <person name="Sun Q."/>
            <person name="Kim S."/>
        </authorList>
    </citation>
    <scope>NUCLEOTIDE SEQUENCE</scope>
    <source>
        <strain evidence="1">KCTC 12988</strain>
    </source>
</reference>
<dbReference type="PANTHER" id="PTHR38467:SF1">
    <property type="entry name" value="CONJUGATIVE TRANSFER: ASSEMBLY"/>
    <property type="match status" value="1"/>
</dbReference>
<dbReference type="Gene3D" id="1.10.8.730">
    <property type="match status" value="1"/>
</dbReference>
<evidence type="ECO:0000313" key="1">
    <source>
        <dbReference type="EMBL" id="GHC55944.1"/>
    </source>
</evidence>
<evidence type="ECO:0000313" key="2">
    <source>
        <dbReference type="Proteomes" id="UP000644507"/>
    </source>
</evidence>
<organism evidence="1 2">
    <name type="scientific">Roseibacillus persicicus</name>
    <dbReference type="NCBI Taxonomy" id="454148"/>
    <lineage>
        <taxon>Bacteria</taxon>
        <taxon>Pseudomonadati</taxon>
        <taxon>Verrucomicrobiota</taxon>
        <taxon>Verrucomicrobiia</taxon>
        <taxon>Verrucomicrobiales</taxon>
        <taxon>Verrucomicrobiaceae</taxon>
        <taxon>Roseibacillus</taxon>
    </lineage>
</organism>
<gene>
    <name evidence="1" type="ORF">GCM10007100_23510</name>
</gene>
<dbReference type="EMBL" id="BMXI01000009">
    <property type="protein sequence ID" value="GHC55944.1"/>
    <property type="molecule type" value="Genomic_DNA"/>
</dbReference>
<sequence>MKFNDGIISNNLIIFRNGRALADVSCGFSIVSPALQNAPLSFLAQLEAEERVFLQNLAPTERLQLRWWQDGDFSEPLKSYYEDTERFADSEWSRHQRNAKFVFNTELQEDGRLRSERVSLFLLKKNVELGRADKDQMASLETVGNSFQLHERSLRDMVKRLGGESARLSNSELFEESYRHFNPLAKPPSSDFFEKSLRPESSVLENCLDGDLVSVSGQPHCFYNSGCFHGYLALSAPPLNTFSGLIAQLTSLSERKFALVVNIEALDVAKEIEKAESSVTKLRRAARSHPKATMLQQIEKAEQRVRRLTSREQFPMKVQVLIHVWAESAEELQHKLASLRVGCQLMQGAKAYEVALPTMNRNLHLAAMPGASFRDDSFWLKVGDHNVANLLPFVGDSADSLKGAHALYHGWQGNLVGVKIFKGEPGHESPQLATTTGKAGGGKSAFLVDALTQTAPHIDFGVIIDEGNSHGAFLEVNSNRASRTFTVDVNGGESLNYLSTGGLPLSPFHLTDVVSIARCMAGERQDEDANNRRHAVLGRVFHEFYRSWFERWKANHPKKMVELIQALAAIRCYQRLFKKDEALAESWSDFKEWQKSEPEEIGLDSEDSRIQLKKLSENPDDPELVFIAYAFMEREEYPVHSDFHDFLEEYEKWAERDRDEVTALVTLLEPWRADRGTRGRLFDGHSTIDFSAKYVHIELGRMQDADPTLKALVSRVVSGTIRNEIMRRSRAEKKLLIIEELGAFLTIKGGKELVQDMYQRMRKHNTWVCSVIQQISSLPLDLARSVVGNCRQAYLFRQKEERDLEALQKAFDLPDSIVELMKQFPEPSKERGAPFILWEDLGGKTRATPCFNHVSPEMLYVAGTSGTHFETRKQRLATYESAFKGVLEETAKLMEE</sequence>
<dbReference type="SUPFAM" id="SSF52540">
    <property type="entry name" value="P-loop containing nucleoside triphosphate hydrolases"/>
    <property type="match status" value="1"/>
</dbReference>
<evidence type="ECO:0008006" key="3">
    <source>
        <dbReference type="Google" id="ProtNLM"/>
    </source>
</evidence>
<dbReference type="InterPro" id="IPR053155">
    <property type="entry name" value="F-pilin_assembly_TraC"/>
</dbReference>
<keyword evidence="2" id="KW-1185">Reference proteome</keyword>
<name>A0A918TMQ1_9BACT</name>
<proteinExistence type="predicted"/>
<dbReference type="RefSeq" id="WP_189570159.1">
    <property type="nucleotide sequence ID" value="NZ_BMXI01000009.1"/>
</dbReference>
<accession>A0A918TMQ1</accession>
<protein>
    <recommendedName>
        <fullName evidence="3">TraG P-loop domain-containing protein</fullName>
    </recommendedName>
</protein>
<dbReference type="Gene3D" id="3.40.50.300">
    <property type="entry name" value="P-loop containing nucleotide triphosphate hydrolases"/>
    <property type="match status" value="1"/>
</dbReference>
<dbReference type="Proteomes" id="UP000644507">
    <property type="component" value="Unassembled WGS sequence"/>
</dbReference>
<dbReference type="AlphaFoldDB" id="A0A918TMQ1"/>
<reference evidence="1" key="1">
    <citation type="journal article" date="2014" name="Int. J. Syst. Evol. Microbiol.">
        <title>Complete genome sequence of Corynebacterium casei LMG S-19264T (=DSM 44701T), isolated from a smear-ripened cheese.</title>
        <authorList>
            <consortium name="US DOE Joint Genome Institute (JGI-PGF)"/>
            <person name="Walter F."/>
            <person name="Albersmeier A."/>
            <person name="Kalinowski J."/>
            <person name="Ruckert C."/>
        </authorList>
    </citation>
    <scope>NUCLEOTIDE SEQUENCE</scope>
    <source>
        <strain evidence="1">KCTC 12988</strain>
    </source>
</reference>
<dbReference type="InterPro" id="IPR027417">
    <property type="entry name" value="P-loop_NTPase"/>
</dbReference>